<comment type="caution">
    <text evidence="2">The sequence shown here is derived from an EMBL/GenBank/DDBJ whole genome shotgun (WGS) entry which is preliminary data.</text>
</comment>
<dbReference type="Proteomes" id="UP001161325">
    <property type="component" value="Unassembled WGS sequence"/>
</dbReference>
<dbReference type="NCBIfam" id="TIGR01444">
    <property type="entry name" value="fkbM_fam"/>
    <property type="match status" value="1"/>
</dbReference>
<name>A0AA37QEQ3_9BACT</name>
<feature type="domain" description="Methyltransferase FkbM" evidence="1">
    <location>
        <begin position="81"/>
        <end position="231"/>
    </location>
</feature>
<dbReference type="SUPFAM" id="SSF53335">
    <property type="entry name" value="S-adenosyl-L-methionine-dependent methyltransferases"/>
    <property type="match status" value="1"/>
</dbReference>
<dbReference type="CDD" id="cd02440">
    <property type="entry name" value="AdoMet_MTases"/>
    <property type="match status" value="1"/>
</dbReference>
<organism evidence="2 3">
    <name type="scientific">Roseisolibacter agri</name>
    <dbReference type="NCBI Taxonomy" id="2014610"/>
    <lineage>
        <taxon>Bacteria</taxon>
        <taxon>Pseudomonadati</taxon>
        <taxon>Gemmatimonadota</taxon>
        <taxon>Gemmatimonadia</taxon>
        <taxon>Gemmatimonadales</taxon>
        <taxon>Gemmatimonadaceae</taxon>
        <taxon>Roseisolibacter</taxon>
    </lineage>
</organism>
<dbReference type="Pfam" id="PF05050">
    <property type="entry name" value="Methyltransf_21"/>
    <property type="match status" value="1"/>
</dbReference>
<evidence type="ECO:0000313" key="2">
    <source>
        <dbReference type="EMBL" id="GLC28471.1"/>
    </source>
</evidence>
<dbReference type="InterPro" id="IPR029063">
    <property type="entry name" value="SAM-dependent_MTases_sf"/>
</dbReference>
<dbReference type="PANTHER" id="PTHR34203:SF15">
    <property type="entry name" value="SLL1173 PROTEIN"/>
    <property type="match status" value="1"/>
</dbReference>
<evidence type="ECO:0000259" key="1">
    <source>
        <dbReference type="Pfam" id="PF05050"/>
    </source>
</evidence>
<dbReference type="AlphaFoldDB" id="A0AA37QEQ3"/>
<dbReference type="InterPro" id="IPR006342">
    <property type="entry name" value="FkbM_mtfrase"/>
</dbReference>
<accession>A0AA37QEQ3</accession>
<sequence length="263" mass="28517">MLPRGVKQWVHGRRSLDRLARRSFASLSGAGSTAVIAGGPLAGVKLVTGEHVSHAHLNGTYEEDVLRAVDREVRAGDVCYDLGASIGYLSLLMARRARQVYAFEPAPHAAAEIRRHSAANGFAHIEVVGLPVSDRPRNVTFALTDVAYGSAIVDGKTQWPTLDLTATTLDQFAQDHELPDFVKIDVEGEEGRVLEGARTLLERGTMTWCIELHNAPVARHVLELLEAHGYVVETLDGQRFAVHGDVIAGDVQIVARAPRRPAA</sequence>
<dbReference type="Gene3D" id="3.40.50.150">
    <property type="entry name" value="Vaccinia Virus protein VP39"/>
    <property type="match status" value="1"/>
</dbReference>
<reference evidence="2" key="1">
    <citation type="submission" date="2022-08" db="EMBL/GenBank/DDBJ databases">
        <title>Draft genome sequencing of Roseisolibacter agri AW1220.</title>
        <authorList>
            <person name="Tobiishi Y."/>
            <person name="Tonouchi A."/>
        </authorList>
    </citation>
    <scope>NUCLEOTIDE SEQUENCE</scope>
    <source>
        <strain evidence="2">AW1220</strain>
    </source>
</reference>
<dbReference type="InterPro" id="IPR052514">
    <property type="entry name" value="SAM-dependent_MTase"/>
</dbReference>
<keyword evidence="3" id="KW-1185">Reference proteome</keyword>
<dbReference type="EMBL" id="BRXS01000010">
    <property type="protein sequence ID" value="GLC28471.1"/>
    <property type="molecule type" value="Genomic_DNA"/>
</dbReference>
<gene>
    <name evidence="2" type="ORF">rosag_49840</name>
</gene>
<dbReference type="PANTHER" id="PTHR34203">
    <property type="entry name" value="METHYLTRANSFERASE, FKBM FAMILY PROTEIN"/>
    <property type="match status" value="1"/>
</dbReference>
<proteinExistence type="predicted"/>
<protein>
    <recommendedName>
        <fullName evidence="1">Methyltransferase FkbM domain-containing protein</fullName>
    </recommendedName>
</protein>
<evidence type="ECO:0000313" key="3">
    <source>
        <dbReference type="Proteomes" id="UP001161325"/>
    </source>
</evidence>